<dbReference type="Proteomes" id="UP000019380">
    <property type="component" value="Unassembled WGS sequence"/>
</dbReference>
<reference evidence="2 3" key="1">
    <citation type="submission" date="2013-12" db="EMBL/GenBank/DDBJ databases">
        <title>Improved hybrid genome assemblies of Bacteroides xylanisolvens SD CC 1b and Bacteroides xylanisolvens SD CC 2a using Illumina and 454 Sequencing.</title>
        <authorList>
            <person name="Ramaraj T."/>
            <person name="Sundararajan A."/>
            <person name="Mudge J."/>
            <person name="Schilkey F.D."/>
            <person name="Delvecchio V."/>
            <person name="Donlon M."/>
            <person name="Ziemer C."/>
        </authorList>
    </citation>
    <scope>NUCLEOTIDE SEQUENCE [LARGE SCALE GENOMIC DNA]</scope>
</reference>
<name>W6PB79_9BACE</name>
<proteinExistence type="predicted"/>
<dbReference type="InterPro" id="IPR025404">
    <property type="entry name" value="DUF4130"/>
</dbReference>
<evidence type="ECO:0000313" key="3">
    <source>
        <dbReference type="Proteomes" id="UP000019380"/>
    </source>
</evidence>
<protein>
    <submittedName>
        <fullName evidence="2">Domain often clustered or fused with uracil-DNA glycosylase</fullName>
    </submittedName>
</protein>
<dbReference type="AlphaFoldDB" id="W6PB79"/>
<gene>
    <name evidence="2" type="ORF">BN890_27060</name>
</gene>
<dbReference type="EMBL" id="CBXG010000030">
    <property type="protein sequence ID" value="CDM05117.1"/>
    <property type="molecule type" value="Genomic_DNA"/>
</dbReference>
<dbReference type="InterPro" id="IPR023875">
    <property type="entry name" value="DNA_repair_put"/>
</dbReference>
<feature type="domain" description="DUF4130" evidence="1">
    <location>
        <begin position="115"/>
        <end position="286"/>
    </location>
</feature>
<sequence>MLSLLQRIRINPCNPCLKINHNPEIINHKSEILKVFVYDKSFDGLLTAVFDAYFRKTFPDDLLSEGDALPLFYDELHTVVTDEEKAGRVWRGLQKKVSVSALGCLTQSWLSELPEVGMLIFRYIRKAIDAPRSIETNFGDPDILRLAQIWKKVDGERVHLMQFVRFQKAADGTFFAAFEPQYNALPLTVHHFKDRFADQKWIIYDMKRRYGFYYDLQEVTTISFDDDSRESHLITGMLDESLMDKDEKLFQQLWKTYFKAICIKERMNPRKHRQDMPVRYWKYLTEKQK</sequence>
<evidence type="ECO:0000313" key="2">
    <source>
        <dbReference type="EMBL" id="CDM05117.1"/>
    </source>
</evidence>
<dbReference type="Pfam" id="PF13566">
    <property type="entry name" value="DUF4130"/>
    <property type="match status" value="1"/>
</dbReference>
<accession>W6PB79</accession>
<comment type="caution">
    <text evidence="2">The sequence shown here is derived from an EMBL/GenBank/DDBJ whole genome shotgun (WGS) entry which is preliminary data.</text>
</comment>
<dbReference type="NCBIfam" id="TIGR03915">
    <property type="entry name" value="SAM_7_link_chp"/>
    <property type="match status" value="1"/>
</dbReference>
<organism evidence="2 3">
    <name type="scientific">Bacteroides xylanisolvens SD CC 1b</name>
    <dbReference type="NCBI Taxonomy" id="702447"/>
    <lineage>
        <taxon>Bacteria</taxon>
        <taxon>Pseudomonadati</taxon>
        <taxon>Bacteroidota</taxon>
        <taxon>Bacteroidia</taxon>
        <taxon>Bacteroidales</taxon>
        <taxon>Bacteroidaceae</taxon>
        <taxon>Bacteroides</taxon>
    </lineage>
</organism>
<evidence type="ECO:0000259" key="1">
    <source>
        <dbReference type="Pfam" id="PF13566"/>
    </source>
</evidence>